<dbReference type="AlphaFoldDB" id="A0A0F9E5E6"/>
<name>A0A0F9E5E6_9ZZZZ</name>
<accession>A0A0F9E5E6</accession>
<protein>
    <submittedName>
        <fullName evidence="1">Uncharacterized protein</fullName>
    </submittedName>
</protein>
<reference evidence="1" key="1">
    <citation type="journal article" date="2015" name="Nature">
        <title>Complex archaea that bridge the gap between prokaryotes and eukaryotes.</title>
        <authorList>
            <person name="Spang A."/>
            <person name="Saw J.H."/>
            <person name="Jorgensen S.L."/>
            <person name="Zaremba-Niedzwiedzka K."/>
            <person name="Martijn J."/>
            <person name="Lind A.E."/>
            <person name="van Eijk R."/>
            <person name="Schleper C."/>
            <person name="Guy L."/>
            <person name="Ettema T.J."/>
        </authorList>
    </citation>
    <scope>NUCLEOTIDE SEQUENCE</scope>
</reference>
<sequence length="42" mass="4549">MYSRAPPAPLLLLLLQQASAFVRSFHPSGGRAGRSDDAHQDN</sequence>
<evidence type="ECO:0000313" key="1">
    <source>
        <dbReference type="EMBL" id="KKL69228.1"/>
    </source>
</evidence>
<feature type="non-terminal residue" evidence="1">
    <location>
        <position position="42"/>
    </location>
</feature>
<dbReference type="EMBL" id="LAZR01026280">
    <property type="protein sequence ID" value="KKL69228.1"/>
    <property type="molecule type" value="Genomic_DNA"/>
</dbReference>
<proteinExistence type="predicted"/>
<comment type="caution">
    <text evidence="1">The sequence shown here is derived from an EMBL/GenBank/DDBJ whole genome shotgun (WGS) entry which is preliminary data.</text>
</comment>
<gene>
    <name evidence="1" type="ORF">LCGC14_2117040</name>
</gene>
<organism evidence="1">
    <name type="scientific">marine sediment metagenome</name>
    <dbReference type="NCBI Taxonomy" id="412755"/>
    <lineage>
        <taxon>unclassified sequences</taxon>
        <taxon>metagenomes</taxon>
        <taxon>ecological metagenomes</taxon>
    </lineage>
</organism>